<evidence type="ECO:0000256" key="8">
    <source>
        <dbReference type="PIRSR" id="PIRSR001021-2"/>
    </source>
</evidence>
<dbReference type="AlphaFoldDB" id="A0A9D1XJD7"/>
<evidence type="ECO:0000256" key="6">
    <source>
        <dbReference type="ARBA" id="ARBA00023295"/>
    </source>
</evidence>
<name>A0A9D1XJD7_9FIRM</name>
<dbReference type="Proteomes" id="UP000886724">
    <property type="component" value="Unassembled WGS sequence"/>
</dbReference>
<comment type="similarity">
    <text evidence="2">Belongs to the glycosyl hydrolase 13 family.</text>
</comment>
<evidence type="ECO:0000256" key="2">
    <source>
        <dbReference type="ARBA" id="ARBA00008061"/>
    </source>
</evidence>
<dbReference type="InterPro" id="IPR006047">
    <property type="entry name" value="GH13_cat_dom"/>
</dbReference>
<proteinExistence type="inferred from homology"/>
<protein>
    <submittedName>
        <fullName evidence="10">Alpha-amylase</fullName>
        <ecNumber evidence="10">3.2.1.1</ecNumber>
    </submittedName>
</protein>
<keyword evidence="4 10" id="KW-0378">Hydrolase</keyword>
<dbReference type="Pfam" id="PF00128">
    <property type="entry name" value="Alpha-amylase"/>
    <property type="match status" value="1"/>
</dbReference>
<dbReference type="Gene3D" id="2.60.40.1180">
    <property type="entry name" value="Golgi alpha-mannosidase II"/>
    <property type="match status" value="1"/>
</dbReference>
<evidence type="ECO:0000256" key="1">
    <source>
        <dbReference type="ARBA" id="ARBA00001913"/>
    </source>
</evidence>
<dbReference type="Gene3D" id="3.20.20.80">
    <property type="entry name" value="Glycosidases"/>
    <property type="match status" value="1"/>
</dbReference>
<dbReference type="InterPro" id="IPR015237">
    <property type="entry name" value="Alpha-amylase_C_pro"/>
</dbReference>
<keyword evidence="5" id="KW-0119">Carbohydrate metabolism</keyword>
<feature type="binding site" evidence="8">
    <location>
        <position position="234"/>
    </location>
    <ligand>
        <name>Ca(2+)</name>
        <dbReference type="ChEBI" id="CHEBI:29108"/>
        <label>1</label>
    </ligand>
</feature>
<evidence type="ECO:0000256" key="3">
    <source>
        <dbReference type="ARBA" id="ARBA00022723"/>
    </source>
</evidence>
<organism evidence="10 11">
    <name type="scientific">Candidatus Erysipelatoclostridium merdavium</name>
    <dbReference type="NCBI Taxonomy" id="2838566"/>
    <lineage>
        <taxon>Bacteria</taxon>
        <taxon>Bacillati</taxon>
        <taxon>Bacillota</taxon>
        <taxon>Erysipelotrichia</taxon>
        <taxon>Erysipelotrichales</taxon>
        <taxon>Erysipelotrichales incertae sedis</taxon>
    </lineage>
</organism>
<feature type="binding site" evidence="8">
    <location>
        <position position="103"/>
    </location>
    <ligand>
        <name>Ca(2+)</name>
        <dbReference type="ChEBI" id="CHEBI:29108"/>
        <label>1</label>
    </ligand>
</feature>
<evidence type="ECO:0000256" key="4">
    <source>
        <dbReference type="ARBA" id="ARBA00022801"/>
    </source>
</evidence>
<dbReference type="CDD" id="cd11318">
    <property type="entry name" value="AmyAc_bac_fung_AmyA"/>
    <property type="match status" value="1"/>
</dbReference>
<evidence type="ECO:0000256" key="7">
    <source>
        <dbReference type="PIRSR" id="PIRSR001021-1"/>
    </source>
</evidence>
<dbReference type="EMBL" id="DXET01000012">
    <property type="protein sequence ID" value="HIX80419.1"/>
    <property type="molecule type" value="Genomic_DNA"/>
</dbReference>
<dbReference type="GO" id="GO:0005975">
    <property type="term" value="P:carbohydrate metabolic process"/>
    <property type="evidence" value="ECO:0007669"/>
    <property type="project" value="InterPro"/>
</dbReference>
<evidence type="ECO:0000259" key="9">
    <source>
        <dbReference type="SMART" id="SM00642"/>
    </source>
</evidence>
<dbReference type="GO" id="GO:0005509">
    <property type="term" value="F:calcium ion binding"/>
    <property type="evidence" value="ECO:0007669"/>
    <property type="project" value="InterPro"/>
</dbReference>
<evidence type="ECO:0000313" key="10">
    <source>
        <dbReference type="EMBL" id="HIX80419.1"/>
    </source>
</evidence>
<reference evidence="10" key="2">
    <citation type="submission" date="2021-04" db="EMBL/GenBank/DDBJ databases">
        <authorList>
            <person name="Gilroy R."/>
        </authorList>
    </citation>
    <scope>NUCLEOTIDE SEQUENCE</scope>
    <source>
        <strain evidence="10">ChiGjej1B1-14440</strain>
    </source>
</reference>
<keyword evidence="3 8" id="KW-0479">Metal-binding</keyword>
<dbReference type="InterPro" id="IPR013780">
    <property type="entry name" value="Glyco_hydro_b"/>
</dbReference>
<gene>
    <name evidence="10" type="ORF">H9980_00380</name>
</gene>
<dbReference type="Gene3D" id="2.40.30.140">
    <property type="match status" value="1"/>
</dbReference>
<accession>A0A9D1XJD7</accession>
<feature type="active site" description="Nucleophile" evidence="7">
    <location>
        <position position="260"/>
    </location>
</feature>
<feature type="domain" description="Glycosyl hydrolase family 13 catalytic" evidence="9">
    <location>
        <begin position="3"/>
        <end position="387"/>
    </location>
</feature>
<feature type="binding site" evidence="8">
    <location>
        <position position="299"/>
    </location>
    <ligand>
        <name>Ca(2+)</name>
        <dbReference type="ChEBI" id="CHEBI:29108"/>
        <label>3</label>
    </ligand>
</feature>
<dbReference type="InterPro" id="IPR013776">
    <property type="entry name" value="A-amylase_thermo"/>
</dbReference>
<feature type="active site" description="Nucleophile" evidence="7">
    <location>
        <position position="230"/>
    </location>
</feature>
<dbReference type="SUPFAM" id="SSF51011">
    <property type="entry name" value="Glycosyl hydrolase domain"/>
    <property type="match status" value="1"/>
</dbReference>
<comment type="caution">
    <text evidence="10">The sequence shown here is derived from an EMBL/GenBank/DDBJ whole genome shotgun (WGS) entry which is preliminary data.</text>
</comment>
<comment type="cofactor">
    <cofactor evidence="1">
        <name>Ca(2+)</name>
        <dbReference type="ChEBI" id="CHEBI:29108"/>
    </cofactor>
</comment>
<dbReference type="NCBIfam" id="NF006969">
    <property type="entry name" value="PRK09441.1-2"/>
    <property type="match status" value="1"/>
</dbReference>
<reference evidence="10" key="1">
    <citation type="journal article" date="2021" name="PeerJ">
        <title>Extensive microbial diversity within the chicken gut microbiome revealed by metagenomics and culture.</title>
        <authorList>
            <person name="Gilroy R."/>
            <person name="Ravi A."/>
            <person name="Getino M."/>
            <person name="Pursley I."/>
            <person name="Horton D.L."/>
            <person name="Alikhan N.F."/>
            <person name="Baker D."/>
            <person name="Gharbi K."/>
            <person name="Hall N."/>
            <person name="Watson M."/>
            <person name="Adriaenssens E.M."/>
            <person name="Foster-Nyarko E."/>
            <person name="Jarju S."/>
            <person name="Secka A."/>
            <person name="Antonio M."/>
            <person name="Oren A."/>
            <person name="Chaudhuri R.R."/>
            <person name="La Ragione R."/>
            <person name="Hildebrand F."/>
            <person name="Pallen M.J."/>
        </authorList>
    </citation>
    <scope>NUCLEOTIDE SEQUENCE</scope>
    <source>
        <strain evidence="10">ChiGjej1B1-14440</strain>
    </source>
</reference>
<dbReference type="NCBIfam" id="NF006968">
    <property type="entry name" value="PRK09441.1-1"/>
    <property type="match status" value="1"/>
</dbReference>
<dbReference type="GO" id="GO:0004556">
    <property type="term" value="F:alpha-amylase activity"/>
    <property type="evidence" value="ECO:0007669"/>
    <property type="project" value="UniProtKB-EC"/>
</dbReference>
<dbReference type="SMART" id="SM00642">
    <property type="entry name" value="Aamy"/>
    <property type="match status" value="1"/>
</dbReference>
<feature type="binding site" evidence="8">
    <location>
        <position position="193"/>
    </location>
    <ligand>
        <name>Ca(2+)</name>
        <dbReference type="ChEBI" id="CHEBI:29108"/>
        <label>1</label>
    </ligand>
</feature>
<dbReference type="SUPFAM" id="SSF51445">
    <property type="entry name" value="(Trans)glycosidases"/>
    <property type="match status" value="1"/>
</dbReference>
<dbReference type="PIRSF" id="PIRSF001021">
    <property type="entry name" value="Alph-amls_thrmst"/>
    <property type="match status" value="1"/>
</dbReference>
<feature type="binding site" evidence="8">
    <location>
        <position position="182"/>
    </location>
    <ligand>
        <name>Ca(2+)</name>
        <dbReference type="ChEBI" id="CHEBI:29108"/>
        <label>2</label>
    </ligand>
</feature>
<dbReference type="InterPro" id="IPR017853">
    <property type="entry name" value="GH"/>
</dbReference>
<feature type="binding site" evidence="8">
    <location>
        <position position="199"/>
    </location>
    <ligand>
        <name>Ca(2+)</name>
        <dbReference type="ChEBI" id="CHEBI:29108"/>
        <label>1</label>
    </ligand>
</feature>
<keyword evidence="8" id="KW-0106">Calcium</keyword>
<feature type="binding site" evidence="8">
    <location>
        <position position="201"/>
    </location>
    <ligand>
        <name>Ca(2+)</name>
        <dbReference type="ChEBI" id="CHEBI:29108"/>
        <label>2</label>
    </ligand>
</feature>
<feature type="binding site" evidence="8">
    <location>
        <position position="426"/>
    </location>
    <ligand>
        <name>Ca(2+)</name>
        <dbReference type="ChEBI" id="CHEBI:29108"/>
        <label>3</label>
    </ligand>
</feature>
<evidence type="ECO:0000256" key="5">
    <source>
        <dbReference type="ARBA" id="ARBA00023277"/>
    </source>
</evidence>
<dbReference type="Pfam" id="PF09154">
    <property type="entry name" value="Alpha-amy_C_pro"/>
    <property type="match status" value="1"/>
</dbReference>
<dbReference type="PANTHER" id="PTHR43447">
    <property type="entry name" value="ALPHA-AMYLASE"/>
    <property type="match status" value="1"/>
</dbReference>
<feature type="binding site" evidence="8">
    <location>
        <position position="160"/>
    </location>
    <ligand>
        <name>Ca(2+)</name>
        <dbReference type="ChEBI" id="CHEBI:29108"/>
        <label>2</label>
    </ligand>
</feature>
<evidence type="ECO:0000313" key="11">
    <source>
        <dbReference type="Proteomes" id="UP000886724"/>
    </source>
</evidence>
<sequence>MQKVMMQYFQWYLPNDGKHWQRLKAEAKNLKAAGFDALWLPPAYKGQGGINDVGYGVYDLYDLGEFDQKGTIRTKYGTKDEYLEAIAQLHRYQIEVYGDMVLNHRMGADGTELVTAVKNDMFDRNEVISDKEQIEAWTRFDFKGRNGKYSNFIWNESCFDGVDYDERKKRHAIYEFDGDSWDQLVDNENGNYDYLMGADVDFNNQAVVDELIRFGKWYLDFTNVDGFRLDAVKHIDFTFFTRWLKELRNYSNRDLFAVGEYWHGDVNKLLHYLEVSNYCMSLFDVTLHFKFHYISSSNGTFDMGSIFEDTLVKKAPDYAVTFVENHDSQPGQSLQSSVANWFKPIAYALILLRQYGYPCVFYGDYYGIPEYNVDSFKDVIDKMIKVRKELMYGKEHNYFDDNNIVGWSYEGDSQHLNSGFAVIVNDGPGGQKKMYVGKKHANETFVDCLNNVLEEIIIDKDGFGIFLVNGGSVSVWTKKI</sequence>
<dbReference type="EC" id="3.2.1.1" evidence="10"/>
<keyword evidence="6 10" id="KW-0326">Glycosidase</keyword>